<dbReference type="PANTHER" id="PTHR30390:SF8">
    <property type="entry name" value="SUGAR ISOMERASE (SIS)"/>
    <property type="match status" value="1"/>
</dbReference>
<dbReference type="GO" id="GO:0097367">
    <property type="term" value="F:carbohydrate derivative binding"/>
    <property type="evidence" value="ECO:0007669"/>
    <property type="project" value="InterPro"/>
</dbReference>
<dbReference type="InterPro" id="IPR046348">
    <property type="entry name" value="SIS_dom_sf"/>
</dbReference>
<gene>
    <name evidence="2" type="ORF">ENS29_01460</name>
</gene>
<dbReference type="SUPFAM" id="SSF53697">
    <property type="entry name" value="SIS domain"/>
    <property type="match status" value="1"/>
</dbReference>
<dbReference type="Pfam" id="PF13580">
    <property type="entry name" value="SIS_2"/>
    <property type="match status" value="1"/>
</dbReference>
<name>A0A7C4MNW1_9BACT</name>
<dbReference type="CDD" id="cd05006">
    <property type="entry name" value="SIS_GmhA"/>
    <property type="match status" value="1"/>
</dbReference>
<dbReference type="Gene3D" id="3.40.50.10490">
    <property type="entry name" value="Glucose-6-phosphate isomerase like protein, domain 1"/>
    <property type="match status" value="1"/>
</dbReference>
<dbReference type="PROSITE" id="PS51464">
    <property type="entry name" value="SIS"/>
    <property type="match status" value="1"/>
</dbReference>
<dbReference type="InterPro" id="IPR035461">
    <property type="entry name" value="GmhA/DiaA"/>
</dbReference>
<dbReference type="GO" id="GO:1901135">
    <property type="term" value="P:carbohydrate derivative metabolic process"/>
    <property type="evidence" value="ECO:0007669"/>
    <property type="project" value="InterPro"/>
</dbReference>
<reference evidence="2" key="1">
    <citation type="journal article" date="2020" name="mSystems">
        <title>Genome- and Community-Level Interaction Insights into Carbon Utilization and Element Cycling Functions of Hydrothermarchaeota in Hydrothermal Sediment.</title>
        <authorList>
            <person name="Zhou Z."/>
            <person name="Liu Y."/>
            <person name="Xu W."/>
            <person name="Pan J."/>
            <person name="Luo Z.H."/>
            <person name="Li M."/>
        </authorList>
    </citation>
    <scope>NUCLEOTIDE SEQUENCE [LARGE SCALE GENOMIC DNA]</scope>
    <source>
        <strain evidence="2">SpSt-477</strain>
    </source>
</reference>
<comment type="caution">
    <text evidence="2">The sequence shown here is derived from an EMBL/GenBank/DDBJ whole genome shotgun (WGS) entry which is preliminary data.</text>
</comment>
<sequence length="194" mass="21064">MLTFREFGVQYLESLCRIIGNLDLNRFERFVDALLAAYDNNRTIFVMGNGGSAATASHFACDINKGCGYGLPRKFRMLCLNDSIPTLLALSNDIGYESVFVEQLKVFLQPGDTVVAFSGSGNSPNVLEAVSYASGQGAFTIGITGYEGGKLAALVHLDLIVPSNDMQKIEDIHVILCHMAMQAIRSRLGVEKSC</sequence>
<dbReference type="InterPro" id="IPR050099">
    <property type="entry name" value="SIS_GmhA/DiaA_subfam"/>
</dbReference>
<dbReference type="AlphaFoldDB" id="A0A7C4MNW1"/>
<accession>A0A7C4MNW1</accession>
<dbReference type="PANTHER" id="PTHR30390">
    <property type="entry name" value="SEDOHEPTULOSE 7-PHOSPHATE ISOMERASE / DNAA INITIATOR-ASSOCIATING FACTOR FOR REPLICATION INITIATION"/>
    <property type="match status" value="1"/>
</dbReference>
<proteinExistence type="predicted"/>
<organism evidence="2">
    <name type="scientific">Desulfatirhabdium butyrativorans</name>
    <dbReference type="NCBI Taxonomy" id="340467"/>
    <lineage>
        <taxon>Bacteria</taxon>
        <taxon>Pseudomonadati</taxon>
        <taxon>Thermodesulfobacteriota</taxon>
        <taxon>Desulfobacteria</taxon>
        <taxon>Desulfobacterales</taxon>
        <taxon>Desulfatirhabdiaceae</taxon>
        <taxon>Desulfatirhabdium</taxon>
    </lineage>
</organism>
<dbReference type="EMBL" id="DSUH01000032">
    <property type="protein sequence ID" value="HGU31506.1"/>
    <property type="molecule type" value="Genomic_DNA"/>
</dbReference>
<evidence type="ECO:0000259" key="1">
    <source>
        <dbReference type="PROSITE" id="PS51464"/>
    </source>
</evidence>
<dbReference type="InterPro" id="IPR001347">
    <property type="entry name" value="SIS_dom"/>
</dbReference>
<feature type="domain" description="SIS" evidence="1">
    <location>
        <begin position="34"/>
        <end position="190"/>
    </location>
</feature>
<protein>
    <submittedName>
        <fullName evidence="2">SIS domain-containing protein</fullName>
    </submittedName>
</protein>
<evidence type="ECO:0000313" key="2">
    <source>
        <dbReference type="EMBL" id="HGU31506.1"/>
    </source>
</evidence>